<dbReference type="CDD" id="cd03425">
    <property type="entry name" value="NUDIX_MutT_NudA_like"/>
    <property type="match status" value="1"/>
</dbReference>
<dbReference type="Pfam" id="PF02581">
    <property type="entry name" value="TMP-TENI"/>
    <property type="match status" value="1"/>
</dbReference>
<comment type="catalytic activity">
    <reaction evidence="11">
        <text>8-oxo-GTP + H2O = 8-oxo-GMP + diphosphate + H(+)</text>
        <dbReference type="Rhea" id="RHEA:67616"/>
        <dbReference type="ChEBI" id="CHEBI:15377"/>
        <dbReference type="ChEBI" id="CHEBI:15378"/>
        <dbReference type="ChEBI" id="CHEBI:33019"/>
        <dbReference type="ChEBI" id="CHEBI:143553"/>
        <dbReference type="ChEBI" id="CHEBI:145694"/>
    </reaction>
</comment>
<accession>A0ABR5IMG9</accession>
<evidence type="ECO:0000256" key="10">
    <source>
        <dbReference type="ARBA" id="ARBA00035861"/>
    </source>
</evidence>
<dbReference type="SUPFAM" id="SSF55811">
    <property type="entry name" value="Nudix"/>
    <property type="match status" value="1"/>
</dbReference>
<comment type="similarity">
    <text evidence="2">Belongs to the Nudix hydrolase family.</text>
</comment>
<evidence type="ECO:0000256" key="15">
    <source>
        <dbReference type="ARBA" id="ARBA00041979"/>
    </source>
</evidence>
<keyword evidence="19" id="KW-1185">Reference proteome</keyword>
<dbReference type="Gene3D" id="3.20.20.70">
    <property type="entry name" value="Aldolase class I"/>
    <property type="match status" value="1"/>
</dbReference>
<dbReference type="InterPro" id="IPR015797">
    <property type="entry name" value="NUDIX_hydrolase-like_dom_sf"/>
</dbReference>
<comment type="cofactor">
    <cofactor evidence="1">
        <name>Mg(2+)</name>
        <dbReference type="ChEBI" id="CHEBI:18420"/>
    </cofactor>
</comment>
<gene>
    <name evidence="18" type="ORF">AFK20_07090</name>
</gene>
<reference evidence="18 19" key="1">
    <citation type="submission" date="2015-07" db="EMBL/GenBank/DDBJ databases">
        <title>Draft genome of Enhydrobacter aerosaccus.</title>
        <authorList>
            <person name="Wang X."/>
        </authorList>
    </citation>
    <scope>NUCLEOTIDE SEQUENCE [LARGE SCALE GENOMIC DNA]</scope>
    <source>
        <strain evidence="18 19">CGMCC9176</strain>
    </source>
</reference>
<evidence type="ECO:0000256" key="13">
    <source>
        <dbReference type="ARBA" id="ARBA00040794"/>
    </source>
</evidence>
<sequence>MGNNQQFEKNMSKVVNVAVAVIHFNNQYLLGFRHASQHQGNRYEFVGGKIEPAETPTQGLIREVHEEIGLDIAQNTAVKMGVIRHDYADKAVALHVFKIQVSQAQFDGLQQGKGKEGQAVTWVHQSDLIANQYPLPDANARILEWLRLPITIYITQPLDSFVSVDKWVDFYSQKLPDDAHCYLRPQTSDENATAMIDGLLTIRADITPIIQYATLACLFECLPERLFKRLDAWLKNGMVHLNHQQLMTLDFSSLSKNYRYFASCHDQHSLSRLNALATSHTVMGCFLSPVKATPTHPETFQSGGMGWQTLSELAKICDVPVFALGGVGQADLATAYEHGAMGIAGIRLLVDKV</sequence>
<dbReference type="SUPFAM" id="SSF51391">
    <property type="entry name" value="Thiamin phosphate synthase"/>
    <property type="match status" value="1"/>
</dbReference>
<dbReference type="InterPro" id="IPR036206">
    <property type="entry name" value="ThiamineP_synth_sf"/>
</dbReference>
<proteinExistence type="inferred from homology"/>
<organism evidence="18 19">
    <name type="scientific">Enhydrobacter aerosaccus</name>
    <dbReference type="NCBI Taxonomy" id="225324"/>
    <lineage>
        <taxon>Bacteria</taxon>
        <taxon>Pseudomonadati</taxon>
        <taxon>Pseudomonadota</taxon>
        <taxon>Alphaproteobacteria</taxon>
        <taxon>Hyphomicrobiales</taxon>
        <taxon>Enhydrobacter</taxon>
    </lineage>
</organism>
<dbReference type="InterPro" id="IPR000086">
    <property type="entry name" value="NUDIX_hydrolase_dom"/>
</dbReference>
<dbReference type="InterPro" id="IPR022998">
    <property type="entry name" value="ThiamineP_synth_TenI"/>
</dbReference>
<evidence type="ECO:0000256" key="9">
    <source>
        <dbReference type="ARBA" id="ARBA00023204"/>
    </source>
</evidence>
<dbReference type="Proteomes" id="UP000053900">
    <property type="component" value="Unassembled WGS sequence"/>
</dbReference>
<evidence type="ECO:0000256" key="12">
    <source>
        <dbReference type="ARBA" id="ARBA00038905"/>
    </source>
</evidence>
<dbReference type="EMBL" id="LGSW01000004">
    <property type="protein sequence ID" value="KND21959.1"/>
    <property type="molecule type" value="Genomic_DNA"/>
</dbReference>
<dbReference type="PROSITE" id="PS51462">
    <property type="entry name" value="NUDIX"/>
    <property type="match status" value="1"/>
</dbReference>
<dbReference type="Gene3D" id="3.90.79.10">
    <property type="entry name" value="Nucleoside Triphosphate Pyrophosphohydrolase"/>
    <property type="match status" value="1"/>
</dbReference>
<keyword evidence="5" id="KW-0479">Metal-binding</keyword>
<evidence type="ECO:0000313" key="19">
    <source>
        <dbReference type="Proteomes" id="UP000053900"/>
    </source>
</evidence>
<keyword evidence="3" id="KW-0515">Mutator protein</keyword>
<keyword evidence="4" id="KW-0235">DNA replication</keyword>
<evidence type="ECO:0000256" key="14">
    <source>
        <dbReference type="ARBA" id="ARBA00041592"/>
    </source>
</evidence>
<comment type="catalytic activity">
    <reaction evidence="10">
        <text>8-oxo-dGTP + H2O = 8-oxo-dGMP + diphosphate + H(+)</text>
        <dbReference type="Rhea" id="RHEA:31575"/>
        <dbReference type="ChEBI" id="CHEBI:15377"/>
        <dbReference type="ChEBI" id="CHEBI:15378"/>
        <dbReference type="ChEBI" id="CHEBI:33019"/>
        <dbReference type="ChEBI" id="CHEBI:63224"/>
        <dbReference type="ChEBI" id="CHEBI:77896"/>
        <dbReference type="EC" id="3.6.1.55"/>
    </reaction>
</comment>
<evidence type="ECO:0000256" key="16">
    <source>
        <dbReference type="ARBA" id="ARBA00042798"/>
    </source>
</evidence>
<evidence type="ECO:0000256" key="3">
    <source>
        <dbReference type="ARBA" id="ARBA00022457"/>
    </source>
</evidence>
<evidence type="ECO:0000256" key="8">
    <source>
        <dbReference type="ARBA" id="ARBA00022842"/>
    </source>
</evidence>
<dbReference type="InterPro" id="IPR047127">
    <property type="entry name" value="MutT-like"/>
</dbReference>
<dbReference type="InterPro" id="IPR029119">
    <property type="entry name" value="MutY_C"/>
</dbReference>
<dbReference type="PANTHER" id="PTHR47707">
    <property type="entry name" value="8-OXO-DGTP DIPHOSPHATASE"/>
    <property type="match status" value="1"/>
</dbReference>
<evidence type="ECO:0000256" key="4">
    <source>
        <dbReference type="ARBA" id="ARBA00022705"/>
    </source>
</evidence>
<protein>
    <recommendedName>
        <fullName evidence="13">8-oxo-dGTP diphosphatase</fullName>
        <ecNumber evidence="12">3.6.1.55</ecNumber>
    </recommendedName>
    <alternativeName>
        <fullName evidence="16">7,8-dihydro-8-oxoguanine-triphosphatase</fullName>
    </alternativeName>
    <alternativeName>
        <fullName evidence="15">Mutator protein MutT</fullName>
    </alternativeName>
    <alternativeName>
        <fullName evidence="14">dGTP pyrophosphohydrolase</fullName>
    </alternativeName>
</protein>
<evidence type="ECO:0000313" key="18">
    <source>
        <dbReference type="EMBL" id="KND21959.1"/>
    </source>
</evidence>
<name>A0ABR5IMG9_9HYPH</name>
<evidence type="ECO:0000256" key="11">
    <source>
        <dbReference type="ARBA" id="ARBA00036904"/>
    </source>
</evidence>
<dbReference type="EC" id="3.6.1.55" evidence="12"/>
<evidence type="ECO:0000256" key="5">
    <source>
        <dbReference type="ARBA" id="ARBA00022723"/>
    </source>
</evidence>
<dbReference type="InterPro" id="IPR020084">
    <property type="entry name" value="NUDIX_hydrolase_CS"/>
</dbReference>
<keyword evidence="8" id="KW-0460">Magnesium</keyword>
<dbReference type="Pfam" id="PF14815">
    <property type="entry name" value="NUDIX_4"/>
    <property type="match status" value="1"/>
</dbReference>
<dbReference type="InterPro" id="IPR013785">
    <property type="entry name" value="Aldolase_TIM"/>
</dbReference>
<evidence type="ECO:0000256" key="1">
    <source>
        <dbReference type="ARBA" id="ARBA00001946"/>
    </source>
</evidence>
<dbReference type="PANTHER" id="PTHR47707:SF1">
    <property type="entry name" value="NUDIX HYDROLASE FAMILY PROTEIN"/>
    <property type="match status" value="1"/>
</dbReference>
<evidence type="ECO:0000256" key="2">
    <source>
        <dbReference type="ARBA" id="ARBA00005582"/>
    </source>
</evidence>
<comment type="caution">
    <text evidence="18">The sequence shown here is derived from an EMBL/GenBank/DDBJ whole genome shotgun (WGS) entry which is preliminary data.</text>
</comment>
<keyword evidence="9" id="KW-0234">DNA repair</keyword>
<evidence type="ECO:0000259" key="17">
    <source>
        <dbReference type="PROSITE" id="PS51462"/>
    </source>
</evidence>
<evidence type="ECO:0000256" key="6">
    <source>
        <dbReference type="ARBA" id="ARBA00022763"/>
    </source>
</evidence>
<dbReference type="PROSITE" id="PS00893">
    <property type="entry name" value="NUDIX_BOX"/>
    <property type="match status" value="1"/>
</dbReference>
<evidence type="ECO:0000256" key="7">
    <source>
        <dbReference type="ARBA" id="ARBA00022801"/>
    </source>
</evidence>
<keyword evidence="7" id="KW-0378">Hydrolase</keyword>
<keyword evidence="6" id="KW-0227">DNA damage</keyword>
<feature type="domain" description="Nudix hydrolase" evidence="17">
    <location>
        <begin position="12"/>
        <end position="148"/>
    </location>
</feature>